<dbReference type="EMBL" id="JAKLTQ010000030">
    <property type="protein sequence ID" value="MCG2624716.1"/>
    <property type="molecule type" value="Genomic_DNA"/>
</dbReference>
<dbReference type="Pfam" id="PF00005">
    <property type="entry name" value="ABC_tran"/>
    <property type="match status" value="1"/>
</dbReference>
<dbReference type="InterPro" id="IPR050166">
    <property type="entry name" value="ABC_transporter_ATP-bind"/>
</dbReference>
<name>A0ABS9LDH8_9MICC</name>
<protein>
    <submittedName>
        <fullName evidence="5">ABC transporter ATP-binding protein</fullName>
    </submittedName>
</protein>
<evidence type="ECO:0000259" key="4">
    <source>
        <dbReference type="PROSITE" id="PS50893"/>
    </source>
</evidence>
<dbReference type="GO" id="GO:0005524">
    <property type="term" value="F:ATP binding"/>
    <property type="evidence" value="ECO:0007669"/>
    <property type="project" value="UniProtKB-KW"/>
</dbReference>
<dbReference type="PANTHER" id="PTHR42788:SF13">
    <property type="entry name" value="ALIPHATIC SULFONATES IMPORT ATP-BINDING PROTEIN SSUB"/>
    <property type="match status" value="1"/>
</dbReference>
<dbReference type="SMART" id="SM00382">
    <property type="entry name" value="AAA"/>
    <property type="match status" value="1"/>
</dbReference>
<accession>A0ABS9LDH8</accession>
<evidence type="ECO:0000313" key="5">
    <source>
        <dbReference type="EMBL" id="MCG2624716.1"/>
    </source>
</evidence>
<dbReference type="InterPro" id="IPR027417">
    <property type="entry name" value="P-loop_NTPase"/>
</dbReference>
<evidence type="ECO:0000256" key="2">
    <source>
        <dbReference type="ARBA" id="ARBA00022741"/>
    </source>
</evidence>
<keyword evidence="1" id="KW-0813">Transport</keyword>
<keyword evidence="3 5" id="KW-0067">ATP-binding</keyword>
<evidence type="ECO:0000256" key="1">
    <source>
        <dbReference type="ARBA" id="ARBA00022448"/>
    </source>
</evidence>
<reference evidence="5" key="1">
    <citation type="submission" date="2022-01" db="EMBL/GenBank/DDBJ databases">
        <authorList>
            <person name="Jo J.-H."/>
            <person name="Im W.-T."/>
        </authorList>
    </citation>
    <scope>NUCLEOTIDE SEQUENCE</scope>
    <source>
        <strain evidence="5">I2-34</strain>
    </source>
</reference>
<dbReference type="InterPro" id="IPR003439">
    <property type="entry name" value="ABC_transporter-like_ATP-bd"/>
</dbReference>
<dbReference type="SUPFAM" id="SSF52540">
    <property type="entry name" value="P-loop containing nucleoside triphosphate hydrolases"/>
    <property type="match status" value="1"/>
</dbReference>
<dbReference type="PROSITE" id="PS50893">
    <property type="entry name" value="ABC_TRANSPORTER_2"/>
    <property type="match status" value="1"/>
</dbReference>
<dbReference type="RefSeq" id="WP_237827014.1">
    <property type="nucleotide sequence ID" value="NZ_JAKLTQ010000030.1"/>
</dbReference>
<dbReference type="PANTHER" id="PTHR42788">
    <property type="entry name" value="TAURINE IMPORT ATP-BINDING PROTEIN-RELATED"/>
    <property type="match status" value="1"/>
</dbReference>
<dbReference type="InterPro" id="IPR003593">
    <property type="entry name" value="AAA+_ATPase"/>
</dbReference>
<evidence type="ECO:0000313" key="6">
    <source>
        <dbReference type="Proteomes" id="UP001165368"/>
    </source>
</evidence>
<gene>
    <name evidence="5" type="ORF">LVY72_22775</name>
</gene>
<keyword evidence="6" id="KW-1185">Reference proteome</keyword>
<keyword evidence="2" id="KW-0547">Nucleotide-binding</keyword>
<sequence>MSSPSMSAPERLGPPRGARIEVSDVYQYFASPGKEPVLAVDTTSLVIEPGEFVCFVGPSGCGKTTVLNQIAGLVKPTGGTVTLDGKTAKEGRPDVGYLLARDGLLPWRTALGNVMLPMELRGTPRAEAEHRAAGMLETVGLGKFLHSYPSQLSHGMRQRTALSRTLVVEPTTILMDEPFSALDAETRLRLQGVFLKLWEHHRSSVCFVTHDLSEAIVMADRILVFGARPGKIIADYRINLERPRNVLELQENDQYHHYFQEIWSVLRKELAAA</sequence>
<comment type="caution">
    <text evidence="5">The sequence shown here is derived from an EMBL/GenBank/DDBJ whole genome shotgun (WGS) entry which is preliminary data.</text>
</comment>
<evidence type="ECO:0000256" key="3">
    <source>
        <dbReference type="ARBA" id="ARBA00022840"/>
    </source>
</evidence>
<dbReference type="Proteomes" id="UP001165368">
    <property type="component" value="Unassembled WGS sequence"/>
</dbReference>
<proteinExistence type="predicted"/>
<dbReference type="Gene3D" id="3.40.50.300">
    <property type="entry name" value="P-loop containing nucleotide triphosphate hydrolases"/>
    <property type="match status" value="1"/>
</dbReference>
<organism evidence="5 6">
    <name type="scientific">Arthrobacter hankyongi</name>
    <dbReference type="NCBI Taxonomy" id="2904801"/>
    <lineage>
        <taxon>Bacteria</taxon>
        <taxon>Bacillati</taxon>
        <taxon>Actinomycetota</taxon>
        <taxon>Actinomycetes</taxon>
        <taxon>Micrococcales</taxon>
        <taxon>Micrococcaceae</taxon>
        <taxon>Arthrobacter</taxon>
    </lineage>
</organism>
<feature type="domain" description="ABC transporter" evidence="4">
    <location>
        <begin position="20"/>
        <end position="252"/>
    </location>
</feature>
<dbReference type="CDD" id="cd03293">
    <property type="entry name" value="ABC_NrtD_SsuB_transporters"/>
    <property type="match status" value="1"/>
</dbReference>